<dbReference type="VEuPathDB" id="HostDB:ENSMMUG00000058857"/>
<dbReference type="AlphaFoldDB" id="A0A5F8ALB7"/>
<dbReference type="PRINTS" id="PR02045">
    <property type="entry name" value="F138DOMAIN"/>
</dbReference>
<organism evidence="2 3">
    <name type="scientific">Macaca mulatta</name>
    <name type="common">Rhesus macaque</name>
    <dbReference type="NCBI Taxonomy" id="9544"/>
    <lineage>
        <taxon>Eukaryota</taxon>
        <taxon>Metazoa</taxon>
        <taxon>Chordata</taxon>
        <taxon>Craniata</taxon>
        <taxon>Vertebrata</taxon>
        <taxon>Euteleostomi</taxon>
        <taxon>Mammalia</taxon>
        <taxon>Eutheria</taxon>
        <taxon>Euarchontoglires</taxon>
        <taxon>Primates</taxon>
        <taxon>Haplorrhini</taxon>
        <taxon>Catarrhini</taxon>
        <taxon>Cercopithecidae</taxon>
        <taxon>Cercopithecinae</taxon>
        <taxon>Macaca</taxon>
    </lineage>
</organism>
<protein>
    <submittedName>
        <fullName evidence="2">Uncharacterized protein</fullName>
    </submittedName>
</protein>
<feature type="chain" id="PRO_5023881051" evidence="1">
    <location>
        <begin position="26"/>
        <end position="121"/>
    </location>
</feature>
<dbReference type="PANTHER" id="PTHR12138:SF152">
    <property type="entry name" value="C2H2-TYPE DOMAIN-CONTAINING PROTEIN"/>
    <property type="match status" value="1"/>
</dbReference>
<name>A0A5F8ALB7_MACMU</name>
<reference evidence="2" key="3">
    <citation type="submission" date="2025-08" db="UniProtKB">
        <authorList>
            <consortium name="Ensembl"/>
        </authorList>
    </citation>
    <scope>IDENTIFICATION</scope>
    <source>
        <strain evidence="2">17573</strain>
    </source>
</reference>
<dbReference type="InParanoid" id="A0A5F8ALB7"/>
<reference evidence="2" key="2">
    <citation type="submission" date="2019-01" db="EMBL/GenBank/DDBJ databases">
        <authorList>
            <person name="Graves T."/>
            <person name="Eichler E.E."/>
            <person name="Wilson R.K."/>
        </authorList>
    </citation>
    <scope>NUCLEOTIDE SEQUENCE [LARGE SCALE GENOMIC DNA]</scope>
    <source>
        <strain evidence="2">17573</strain>
    </source>
</reference>
<evidence type="ECO:0000256" key="1">
    <source>
        <dbReference type="SAM" id="SignalP"/>
    </source>
</evidence>
<dbReference type="GeneTree" id="ENSGT01120000271815"/>
<feature type="signal peptide" evidence="1">
    <location>
        <begin position="1"/>
        <end position="25"/>
    </location>
</feature>
<reference evidence="2" key="4">
    <citation type="submission" date="2025-09" db="UniProtKB">
        <authorList>
            <consortium name="Ensembl"/>
        </authorList>
    </citation>
    <scope>IDENTIFICATION</scope>
    <source>
        <strain evidence="2">17573</strain>
    </source>
</reference>
<sequence>MIFCSCSKTAIGVSFFLFSFSDTESRSVSQAGVQWCDLGSLPTSASQVQAILPASASQVAGITGTHHHAWSIFVFLVEMGFCHTGQADLKLLTSGDLPASATQSAGVKGVSHCTWPVFLSS</sequence>
<proteinExistence type="predicted"/>
<dbReference type="Ensembl" id="ENSMMUT00000092439.1">
    <property type="protein sequence ID" value="ENSMMUP00000077747.1"/>
    <property type="gene ID" value="ENSMMUG00000058857.1"/>
</dbReference>
<keyword evidence="3" id="KW-1185">Reference proteome</keyword>
<dbReference type="Proteomes" id="UP000006718">
    <property type="component" value="Chromosome 13"/>
</dbReference>
<keyword evidence="1" id="KW-0732">Signal</keyword>
<evidence type="ECO:0000313" key="2">
    <source>
        <dbReference type="Ensembl" id="ENSMMUP00000077747.1"/>
    </source>
</evidence>
<dbReference type="PANTHER" id="PTHR12138">
    <property type="entry name" value="PRIMATE-EXPANDED PROTEIN FAMILY"/>
    <property type="match status" value="1"/>
</dbReference>
<accession>A0A5F8ALB7</accession>
<evidence type="ECO:0000313" key="3">
    <source>
        <dbReference type="Proteomes" id="UP000006718"/>
    </source>
</evidence>
<reference evidence="3" key="1">
    <citation type="journal article" date="2007" name="Science">
        <title>Evolutionary and biomedical insights from the rhesus macaque genome.</title>
        <authorList>
            <person name="Gibbs R.A."/>
            <person name="Rogers J."/>
            <person name="Katze M.G."/>
            <person name="Bumgarner R."/>
            <person name="Weinstock G.M."/>
            <person name="Mardis E.R."/>
            <person name="Remington K.A."/>
            <person name="Strausberg R.L."/>
            <person name="Venter J.C."/>
            <person name="Wilson R.K."/>
            <person name="Batzer M.A."/>
            <person name="Bustamante C.D."/>
            <person name="Eichler E.E."/>
            <person name="Hahn M.W."/>
            <person name="Hardison R.C."/>
            <person name="Makova K.D."/>
            <person name="Miller W."/>
            <person name="Milosavljevic A."/>
            <person name="Palermo R.E."/>
            <person name="Siepel A."/>
            <person name="Sikela J.M."/>
            <person name="Attaway T."/>
            <person name="Bell S."/>
            <person name="Bernard K.E."/>
            <person name="Buhay C.J."/>
            <person name="Chandrabose M.N."/>
            <person name="Dao M."/>
            <person name="Davis C."/>
            <person name="Delehaunty K.D."/>
            <person name="Ding Y."/>
            <person name="Dinh H.H."/>
            <person name="Dugan-Rocha S."/>
            <person name="Fulton L.A."/>
            <person name="Gabisi R.A."/>
            <person name="Garner T.T."/>
            <person name="Godfrey J."/>
            <person name="Hawes A.C."/>
            <person name="Hernandez J."/>
            <person name="Hines S."/>
            <person name="Holder M."/>
            <person name="Hume J."/>
            <person name="Jhangiani S.N."/>
            <person name="Joshi V."/>
            <person name="Khan Z.M."/>
            <person name="Kirkness E.F."/>
            <person name="Cree A."/>
            <person name="Fowler R.G."/>
            <person name="Lee S."/>
            <person name="Lewis L.R."/>
            <person name="Li Z."/>
            <person name="Liu Y.-S."/>
            <person name="Moore S.M."/>
            <person name="Muzny D."/>
            <person name="Nazareth L.V."/>
            <person name="Ngo D.N."/>
            <person name="Okwuonu G.O."/>
            <person name="Pai G."/>
            <person name="Parker D."/>
            <person name="Paul H.A."/>
            <person name="Pfannkoch C."/>
            <person name="Pohl C.S."/>
            <person name="Rogers Y.-H.C."/>
            <person name="Ruiz S.J."/>
            <person name="Sabo A."/>
            <person name="Santibanez J."/>
            <person name="Schneider B.W."/>
            <person name="Smith S.M."/>
            <person name="Sodergren E."/>
            <person name="Svatek A.F."/>
            <person name="Utterback T.R."/>
            <person name="Vattathil S."/>
            <person name="Warren W."/>
            <person name="White C.S."/>
            <person name="Chinwalla A.T."/>
            <person name="Feng Y."/>
            <person name="Halpern A.L."/>
            <person name="Hillier L.W."/>
            <person name="Huang X."/>
            <person name="Minx P."/>
            <person name="Nelson J.O."/>
            <person name="Pepin K.H."/>
            <person name="Qin X."/>
            <person name="Sutton G.G."/>
            <person name="Venter E."/>
            <person name="Walenz B.P."/>
            <person name="Wallis J.W."/>
            <person name="Worley K.C."/>
            <person name="Yang S.-P."/>
            <person name="Jones S.M."/>
            <person name="Marra M.A."/>
            <person name="Rocchi M."/>
            <person name="Schein J.E."/>
            <person name="Baertsch R."/>
            <person name="Clarke L."/>
            <person name="Csuros M."/>
            <person name="Glasscock J."/>
            <person name="Harris R.A."/>
            <person name="Havlak P."/>
            <person name="Jackson A.R."/>
            <person name="Jiang H."/>
            <person name="Liu Y."/>
            <person name="Messina D.N."/>
            <person name="Shen Y."/>
            <person name="Song H.X.-Z."/>
            <person name="Wylie T."/>
            <person name="Zhang L."/>
            <person name="Birney E."/>
            <person name="Han K."/>
            <person name="Konkel M.K."/>
            <person name="Lee J."/>
            <person name="Smit A.F.A."/>
            <person name="Ullmer B."/>
            <person name="Wang H."/>
            <person name="Xing J."/>
            <person name="Burhans R."/>
            <person name="Cheng Z."/>
            <person name="Karro J.E."/>
            <person name="Ma J."/>
            <person name="Raney B."/>
            <person name="She X."/>
            <person name="Cox M.J."/>
            <person name="Demuth J.P."/>
            <person name="Dumas L.J."/>
            <person name="Han S.-G."/>
            <person name="Hopkins J."/>
            <person name="Karimpour-Fard A."/>
            <person name="Kim Y.H."/>
            <person name="Pollack J.R."/>
            <person name="Vinar T."/>
            <person name="Addo-Quaye C."/>
            <person name="Degenhardt J."/>
            <person name="Denby A."/>
            <person name="Hubisz M.J."/>
            <person name="Indap A."/>
            <person name="Kosiol C."/>
            <person name="Lahn B.T."/>
            <person name="Lawson H.A."/>
            <person name="Marklein A."/>
            <person name="Nielsen R."/>
            <person name="Vallender E.J."/>
            <person name="Clark A.G."/>
            <person name="Ferguson B."/>
            <person name="Hernandez R.D."/>
            <person name="Hirani K."/>
            <person name="Kehrer-Sawatzki H."/>
            <person name="Kolb J."/>
            <person name="Patil S."/>
            <person name="Pu L.-L."/>
            <person name="Ren Y."/>
            <person name="Smith D.G."/>
            <person name="Wheeler D.A."/>
            <person name="Schenck I."/>
            <person name="Ball E.V."/>
            <person name="Chen R."/>
            <person name="Cooper D.N."/>
            <person name="Giardine B."/>
            <person name="Hsu F."/>
            <person name="Kent W.J."/>
            <person name="Lesk A."/>
            <person name="Nelson D.L."/>
            <person name="O'brien W.E."/>
            <person name="Pruefer K."/>
            <person name="Stenson P.D."/>
            <person name="Wallace J.C."/>
            <person name="Ke H."/>
            <person name="Liu X.-M."/>
            <person name="Wang P."/>
            <person name="Xiang A.P."/>
            <person name="Yang F."/>
            <person name="Barber G.P."/>
            <person name="Haussler D."/>
            <person name="Karolchik D."/>
            <person name="Kern A.D."/>
            <person name="Kuhn R.M."/>
            <person name="Smith K.E."/>
            <person name="Zwieg A.S."/>
        </authorList>
    </citation>
    <scope>NUCLEOTIDE SEQUENCE [LARGE SCALE GENOMIC DNA]</scope>
    <source>
        <strain evidence="3">17573</strain>
    </source>
</reference>